<dbReference type="UniPathway" id="UPA00051">
    <property type="reaction ID" value="UER00462"/>
</dbReference>
<dbReference type="KEGG" id="sacd:HS1genome_1061"/>
<dbReference type="GO" id="GO:0009090">
    <property type="term" value="P:homoserine biosynthetic process"/>
    <property type="evidence" value="ECO:0007669"/>
    <property type="project" value="TreeGrafter"/>
</dbReference>
<reference evidence="12" key="2">
    <citation type="submission" date="2018-04" db="EMBL/GenBank/DDBJ databases">
        <title>Complete genome sequence of Sulfodiicoccus acidiphilus strain HS-1.</title>
        <authorList>
            <person name="Sakai H.D."/>
            <person name="Kurosawa N."/>
        </authorList>
    </citation>
    <scope>NUCLEOTIDE SEQUENCE [LARGE SCALE GENOMIC DNA]</scope>
    <source>
        <strain evidence="12">HS-1</strain>
    </source>
</reference>
<dbReference type="Proteomes" id="UP000616143">
    <property type="component" value="Unassembled WGS sequence"/>
</dbReference>
<organism evidence="10 12">
    <name type="scientific">Sulfodiicoccus acidiphilus</name>
    <dbReference type="NCBI Taxonomy" id="1670455"/>
    <lineage>
        <taxon>Archaea</taxon>
        <taxon>Thermoproteota</taxon>
        <taxon>Thermoprotei</taxon>
        <taxon>Sulfolobales</taxon>
        <taxon>Sulfolobaceae</taxon>
        <taxon>Sulfodiicoccus</taxon>
    </lineage>
</organism>
<dbReference type="InterPro" id="IPR005260">
    <property type="entry name" value="Asp_kin_monofn"/>
</dbReference>
<accession>A0A348B3C0</accession>
<dbReference type="GO" id="GO:0005829">
    <property type="term" value="C:cytosol"/>
    <property type="evidence" value="ECO:0007669"/>
    <property type="project" value="TreeGrafter"/>
</dbReference>
<keyword evidence="3" id="KW-0547">Nucleotide-binding</keyword>
<dbReference type="Gene3D" id="3.40.1160.10">
    <property type="entry name" value="Acetylglutamate kinase-like"/>
    <property type="match status" value="1"/>
</dbReference>
<comment type="catalytic activity">
    <reaction evidence="6 7">
        <text>L-aspartate + ATP = 4-phospho-L-aspartate + ADP</text>
        <dbReference type="Rhea" id="RHEA:23776"/>
        <dbReference type="ChEBI" id="CHEBI:29991"/>
        <dbReference type="ChEBI" id="CHEBI:30616"/>
        <dbReference type="ChEBI" id="CHEBI:57535"/>
        <dbReference type="ChEBI" id="CHEBI:456216"/>
        <dbReference type="EC" id="2.7.2.4"/>
    </reaction>
</comment>
<evidence type="ECO:0000259" key="9">
    <source>
        <dbReference type="Pfam" id="PF00696"/>
    </source>
</evidence>
<comment type="pathway">
    <text evidence="8">Amino-acid biosynthesis; L-methionine biosynthesis via de novo pathway; L-homoserine from L-aspartate: step 1/3.</text>
</comment>
<dbReference type="InterPro" id="IPR036393">
    <property type="entry name" value="AceGlu_kinase-like_sf"/>
</dbReference>
<comment type="pathway">
    <text evidence="8">Amino-acid biosynthesis; L-threonine biosynthesis; L-threonine from L-aspartate: step 1/5.</text>
</comment>
<dbReference type="SUPFAM" id="SSF53633">
    <property type="entry name" value="Carbamate kinase-like"/>
    <property type="match status" value="1"/>
</dbReference>
<evidence type="ECO:0000256" key="6">
    <source>
        <dbReference type="ARBA" id="ARBA00047872"/>
    </source>
</evidence>
<comment type="pathway">
    <text evidence="8">Amino-acid biosynthesis; L-lysine biosynthesis via DAP pathway; (S)-tetrahydrodipicolinate from L-aspartate: step 1/4.</text>
</comment>
<dbReference type="PANTHER" id="PTHR21499:SF70">
    <property type="entry name" value="ASPARTOKINASE"/>
    <property type="match status" value="1"/>
</dbReference>
<dbReference type="GO" id="GO:0005524">
    <property type="term" value="F:ATP binding"/>
    <property type="evidence" value="ECO:0007669"/>
    <property type="project" value="UniProtKB-KW"/>
</dbReference>
<dbReference type="EC" id="2.7.2.4" evidence="7"/>
<dbReference type="PANTHER" id="PTHR21499">
    <property type="entry name" value="ASPARTATE KINASE"/>
    <property type="match status" value="1"/>
</dbReference>
<dbReference type="InterPro" id="IPR001341">
    <property type="entry name" value="Asp_kinase"/>
</dbReference>
<reference evidence="11" key="1">
    <citation type="journal article" date="2014" name="Int. J. Syst. Evol. Microbiol.">
        <title>Complete genome sequence of Corynebacterium casei LMG S-19264T (=DSM 44701T), isolated from a smear-ripened cheese.</title>
        <authorList>
            <consortium name="US DOE Joint Genome Institute (JGI-PGF)"/>
            <person name="Walter F."/>
            <person name="Albersmeier A."/>
            <person name="Kalinowski J."/>
            <person name="Ruckert C."/>
        </authorList>
    </citation>
    <scope>NUCLEOTIDE SEQUENCE</scope>
    <source>
        <strain evidence="11">JCM 31740</strain>
    </source>
</reference>
<dbReference type="GO" id="GO:0004072">
    <property type="term" value="F:aspartate kinase activity"/>
    <property type="evidence" value="ECO:0007669"/>
    <property type="project" value="UniProtKB-EC"/>
</dbReference>
<gene>
    <name evidence="11" type="ORF">GCM10007116_11440</name>
    <name evidence="10" type="ORF">HS1genome_1061</name>
</gene>
<dbReference type="NCBIfam" id="TIGR00657">
    <property type="entry name" value="asp_kinases"/>
    <property type="match status" value="1"/>
</dbReference>
<feature type="domain" description="Aspartate/glutamate/uridylate kinase" evidence="9">
    <location>
        <begin position="5"/>
        <end position="279"/>
    </location>
</feature>
<reference evidence="10" key="3">
    <citation type="journal article" date="2019" name="BMC Res. Notes">
        <title>Complete genome sequence of the Sulfodiicoccus acidiphilus strain HS-1T, the first crenarchaeon that lacks polB3, isolated from an acidic hot spring in Ohwaku-dani, Hakone, Japan.</title>
        <authorList>
            <person name="Sakai H.D."/>
            <person name="Kurosawa N."/>
        </authorList>
    </citation>
    <scope>NUCLEOTIDE SEQUENCE</scope>
    <source>
        <strain evidence="10">HS-1</strain>
    </source>
</reference>
<evidence type="ECO:0000256" key="7">
    <source>
        <dbReference type="RuleBase" id="RU003448"/>
    </source>
</evidence>
<keyword evidence="4 7" id="KW-0418">Kinase</keyword>
<dbReference type="PIRSF" id="PIRSF000726">
    <property type="entry name" value="Asp_kin"/>
    <property type="match status" value="1"/>
</dbReference>
<proteinExistence type="inferred from homology"/>
<dbReference type="SUPFAM" id="SSF55021">
    <property type="entry name" value="ACT-like"/>
    <property type="match status" value="1"/>
</dbReference>
<evidence type="ECO:0000256" key="4">
    <source>
        <dbReference type="ARBA" id="ARBA00022777"/>
    </source>
</evidence>
<keyword evidence="8" id="KW-0028">Amino-acid biosynthesis</keyword>
<dbReference type="InterPro" id="IPR001048">
    <property type="entry name" value="Asp/Glu/Uridylate_kinase"/>
</dbReference>
<dbReference type="Proteomes" id="UP000276741">
    <property type="component" value="Chromosome"/>
</dbReference>
<comment type="similarity">
    <text evidence="1 7">Belongs to the aspartokinase family.</text>
</comment>
<evidence type="ECO:0000313" key="12">
    <source>
        <dbReference type="Proteomes" id="UP000276741"/>
    </source>
</evidence>
<dbReference type="UniPathway" id="UPA00034">
    <property type="reaction ID" value="UER00015"/>
</dbReference>
<reference evidence="11" key="4">
    <citation type="submission" date="2020-09" db="EMBL/GenBank/DDBJ databases">
        <authorList>
            <person name="Sun Q."/>
            <person name="Ohkuma M."/>
        </authorList>
    </citation>
    <scope>NUCLEOTIDE SEQUENCE</scope>
    <source>
        <strain evidence="11">JCM 31740</strain>
    </source>
</reference>
<dbReference type="UniPathway" id="UPA00050">
    <property type="reaction ID" value="UER00461"/>
</dbReference>
<evidence type="ECO:0000313" key="11">
    <source>
        <dbReference type="EMBL" id="GGT95579.1"/>
    </source>
</evidence>
<keyword evidence="12" id="KW-1185">Reference proteome</keyword>
<dbReference type="EMBL" id="AP018553">
    <property type="protein sequence ID" value="BBD72672.1"/>
    <property type="molecule type" value="Genomic_DNA"/>
</dbReference>
<keyword evidence="5" id="KW-0067">ATP-binding</keyword>
<dbReference type="Gene3D" id="3.30.2130.10">
    <property type="entry name" value="VC0802-like"/>
    <property type="match status" value="1"/>
</dbReference>
<dbReference type="Pfam" id="PF00696">
    <property type="entry name" value="AA_kinase"/>
    <property type="match status" value="1"/>
</dbReference>
<protein>
    <recommendedName>
        <fullName evidence="7">Aspartokinase</fullName>
        <ecNumber evidence="7">2.7.2.4</ecNumber>
    </recommendedName>
</protein>
<name>A0A348B3C0_9CREN</name>
<evidence type="ECO:0000256" key="2">
    <source>
        <dbReference type="ARBA" id="ARBA00022679"/>
    </source>
</evidence>
<keyword evidence="2 7" id="KW-0808">Transferase</keyword>
<evidence type="ECO:0000313" key="10">
    <source>
        <dbReference type="EMBL" id="BBD72672.1"/>
    </source>
</evidence>
<sequence length="445" mass="48460">MSYVLVVKIGGSILSDHEVYGKIADKLSSLDADRVVVVTSALRNVTNELLAGMERRDQITEIVSSIYDRHLNVLSKIADGVNFERAFQQLSKLSDELFRVAWSVKVLDEITPRVRDYVLSFGERMSVVLLDAALRTYGLITSGLPEPVMVTDENFGEANVIEFDTSVKLRELIGKSDSKVLVVPGFIGVSPSGKLTTVGRGGSDYTATLVGRFLGAEEVRLVTEVPGIMTGDPKRFPGAKTISRLSLEEALELALLGVKRFHPRTFEPMFQTNLRVRVENLTEPGCTIVEGTCSDYGIKGVAIIDDAKVLSVESTRMAGKVGSAAAIMSEAKDAQVNLISFSQPASETTIQLLVNSDSSTKLRERLRTMEGKLIKAVHETDASAVSVVGCGLRSREMFKRVLEVSSGYDVLSVSRGLNRVSVTFVVERSQGEQLAKELHRVVVSG</sequence>
<evidence type="ECO:0000256" key="5">
    <source>
        <dbReference type="ARBA" id="ARBA00022840"/>
    </source>
</evidence>
<evidence type="ECO:0000256" key="1">
    <source>
        <dbReference type="ARBA" id="ARBA00010122"/>
    </source>
</evidence>
<evidence type="ECO:0000256" key="8">
    <source>
        <dbReference type="RuleBase" id="RU004249"/>
    </source>
</evidence>
<dbReference type="AlphaFoldDB" id="A0A348B3C0"/>
<evidence type="ECO:0000256" key="3">
    <source>
        <dbReference type="ARBA" id="ARBA00022741"/>
    </source>
</evidence>
<dbReference type="EMBL" id="BMQS01000009">
    <property type="protein sequence ID" value="GGT95579.1"/>
    <property type="molecule type" value="Genomic_DNA"/>
</dbReference>
<dbReference type="GO" id="GO:0009088">
    <property type="term" value="P:threonine biosynthetic process"/>
    <property type="evidence" value="ECO:0007669"/>
    <property type="project" value="UniProtKB-UniPathway"/>
</dbReference>
<dbReference type="InterPro" id="IPR045865">
    <property type="entry name" value="ACT-like_dom_sf"/>
</dbReference>
<dbReference type="GO" id="GO:0009089">
    <property type="term" value="P:lysine biosynthetic process via diaminopimelate"/>
    <property type="evidence" value="ECO:0007669"/>
    <property type="project" value="UniProtKB-UniPathway"/>
</dbReference>